<keyword evidence="2" id="KW-1133">Transmembrane helix</keyword>
<keyword evidence="5" id="KW-1185">Reference proteome</keyword>
<feature type="transmembrane region" description="Helical" evidence="2">
    <location>
        <begin position="84"/>
        <end position="103"/>
    </location>
</feature>
<dbReference type="InterPro" id="IPR039794">
    <property type="entry name" value="Gtb1-like"/>
</dbReference>
<dbReference type="InterPro" id="IPR002172">
    <property type="entry name" value="LDrepeatLR_classA_rpt"/>
</dbReference>
<feature type="domain" description="Glucosidase II beta subunit N-terminal" evidence="3">
    <location>
        <begin position="250"/>
        <end position="297"/>
    </location>
</feature>
<dbReference type="Proteomes" id="UP001208570">
    <property type="component" value="Unassembled WGS sequence"/>
</dbReference>
<keyword evidence="2" id="KW-0812">Transmembrane</keyword>
<name>A0AAD9JH15_9ANNE</name>
<dbReference type="EMBL" id="JAODUP010000311">
    <property type="protein sequence ID" value="KAK2153004.1"/>
    <property type="molecule type" value="Genomic_DNA"/>
</dbReference>
<protein>
    <recommendedName>
        <fullName evidence="3">Glucosidase II beta subunit N-terminal domain-containing protein</fullName>
    </recommendedName>
</protein>
<evidence type="ECO:0000313" key="4">
    <source>
        <dbReference type="EMBL" id="KAK2153004.1"/>
    </source>
</evidence>
<reference evidence="4" key="1">
    <citation type="journal article" date="2023" name="Mol. Biol. Evol.">
        <title>Third-Generation Sequencing Reveals the Adaptive Role of the Epigenome in Three Deep-Sea Polychaetes.</title>
        <authorList>
            <person name="Perez M."/>
            <person name="Aroh O."/>
            <person name="Sun Y."/>
            <person name="Lan Y."/>
            <person name="Juniper S.K."/>
            <person name="Young C.R."/>
            <person name="Angers B."/>
            <person name="Qian P.Y."/>
        </authorList>
    </citation>
    <scope>NUCLEOTIDE SEQUENCE</scope>
    <source>
        <strain evidence="4">P08H-3</strain>
    </source>
</reference>
<dbReference type="InterPro" id="IPR028146">
    <property type="entry name" value="PRKCSH_N"/>
</dbReference>
<proteinExistence type="predicted"/>
<gene>
    <name evidence="4" type="ORF">LSH36_311g02003</name>
</gene>
<organism evidence="4 5">
    <name type="scientific">Paralvinella palmiformis</name>
    <dbReference type="NCBI Taxonomy" id="53620"/>
    <lineage>
        <taxon>Eukaryota</taxon>
        <taxon>Metazoa</taxon>
        <taxon>Spiralia</taxon>
        <taxon>Lophotrochozoa</taxon>
        <taxon>Annelida</taxon>
        <taxon>Polychaeta</taxon>
        <taxon>Sedentaria</taxon>
        <taxon>Canalipalpata</taxon>
        <taxon>Terebellida</taxon>
        <taxon>Terebelliformia</taxon>
        <taxon>Alvinellidae</taxon>
        <taxon>Paralvinella</taxon>
    </lineage>
</organism>
<dbReference type="GO" id="GO:0006491">
    <property type="term" value="P:N-glycan processing"/>
    <property type="evidence" value="ECO:0007669"/>
    <property type="project" value="TreeGrafter"/>
</dbReference>
<evidence type="ECO:0000256" key="1">
    <source>
        <dbReference type="ARBA" id="ARBA00023157"/>
    </source>
</evidence>
<evidence type="ECO:0000259" key="3">
    <source>
        <dbReference type="Pfam" id="PF12999"/>
    </source>
</evidence>
<keyword evidence="1" id="KW-1015">Disulfide bond</keyword>
<evidence type="ECO:0000313" key="5">
    <source>
        <dbReference type="Proteomes" id="UP001208570"/>
    </source>
</evidence>
<evidence type="ECO:0000256" key="2">
    <source>
        <dbReference type="SAM" id="Phobius"/>
    </source>
</evidence>
<comment type="caution">
    <text evidence="4">The sequence shown here is derived from an EMBL/GenBank/DDBJ whole genome shotgun (WGS) entry which is preliminary data.</text>
</comment>
<accession>A0AAD9JH15</accession>
<dbReference type="AlphaFoldDB" id="A0AAD9JH15"/>
<dbReference type="PANTHER" id="PTHR12630:SF1">
    <property type="entry name" value="GLUCOSIDASE 2 SUBUNIT BETA"/>
    <property type="match status" value="1"/>
</dbReference>
<dbReference type="GO" id="GO:0017177">
    <property type="term" value="C:glucosidase II complex"/>
    <property type="evidence" value="ECO:0007669"/>
    <property type="project" value="TreeGrafter"/>
</dbReference>
<dbReference type="Pfam" id="PF12999">
    <property type="entry name" value="PRKCSH-like"/>
    <property type="match status" value="1"/>
</dbReference>
<sequence>MKLNILNTLPIEAEDAGDVVSLCARSAKAGSDCSTLPPGVWGNADCFCRELAIREVSSHGLQPDEVCNEARAINMRHKGRRRTLFSLVGALGLAASVFLYFQLFSVEMIDFHKHESELFMASKENFQLTPKKDYPTERNTNIVHHNLRDSEKWKKHSSDDCDSPDCDDMEQNLKLKNKLFLDKHEKVVNGNINHATGSHSAVLSGKSLRIDAIAGLPQGAKRELATSYKTNDQNTFICIHSKPPCLKCKCTNALLFSFYCTFQGGDRKYIPSNRVNDGICDCCDGSDEWTKKQLPDQVKLDDKPHYGYYQAPCVNHCEQEMIHAREVSNIHHQGAKLKKDYILAVKGQSNPNQVNYEVFIGFHSQRMG</sequence>
<dbReference type="CDD" id="cd00112">
    <property type="entry name" value="LDLa"/>
    <property type="match status" value="1"/>
</dbReference>
<keyword evidence="2" id="KW-0472">Membrane</keyword>
<dbReference type="PANTHER" id="PTHR12630">
    <property type="entry name" value="N-LINKED OLIGOSACCHARIDE PROCESSING"/>
    <property type="match status" value="1"/>
</dbReference>